<keyword evidence="1" id="KW-1185">Reference proteome</keyword>
<sequence length="106" mass="11430">MEQSTIFQVNIARQVQSNANVGNVGAICKLTKYCAPVVCDIGSFIQNKQIYLEVPSVKSIPSGAIIDIPCKADPSNIFNITYVCTSTGEFQPHPSDKHCVPTVETG</sequence>
<accession>A0A0M3IU45</accession>
<reference evidence="2" key="1">
    <citation type="submission" date="2017-02" db="UniProtKB">
        <authorList>
            <consortium name="WormBaseParasite"/>
        </authorList>
    </citation>
    <scope>IDENTIFICATION</scope>
</reference>
<evidence type="ECO:0000313" key="1">
    <source>
        <dbReference type="Proteomes" id="UP000036681"/>
    </source>
</evidence>
<proteinExistence type="predicted"/>
<dbReference type="WBParaSite" id="ALUE_0002227301-mRNA-1">
    <property type="protein sequence ID" value="ALUE_0002227301-mRNA-1"/>
    <property type="gene ID" value="ALUE_0002227301"/>
</dbReference>
<dbReference type="AlphaFoldDB" id="A0A0M3IU45"/>
<dbReference type="Proteomes" id="UP000036681">
    <property type="component" value="Unplaced"/>
</dbReference>
<organism evidence="1 2">
    <name type="scientific">Ascaris lumbricoides</name>
    <name type="common">Giant roundworm</name>
    <dbReference type="NCBI Taxonomy" id="6252"/>
    <lineage>
        <taxon>Eukaryota</taxon>
        <taxon>Metazoa</taxon>
        <taxon>Ecdysozoa</taxon>
        <taxon>Nematoda</taxon>
        <taxon>Chromadorea</taxon>
        <taxon>Rhabditida</taxon>
        <taxon>Spirurina</taxon>
        <taxon>Ascaridomorpha</taxon>
        <taxon>Ascaridoidea</taxon>
        <taxon>Ascarididae</taxon>
        <taxon>Ascaris</taxon>
    </lineage>
</organism>
<name>A0A0M3IU45_ASCLU</name>
<protein>
    <submittedName>
        <fullName evidence="2">Sushi domain-containing protein</fullName>
    </submittedName>
</protein>
<evidence type="ECO:0000313" key="2">
    <source>
        <dbReference type="WBParaSite" id="ALUE_0002227301-mRNA-1"/>
    </source>
</evidence>